<proteinExistence type="predicted"/>
<name>A0A1H0P737_9BURK</name>
<dbReference type="InterPro" id="IPR029044">
    <property type="entry name" value="Nucleotide-diphossugar_trans"/>
</dbReference>
<dbReference type="InterPro" id="IPR059123">
    <property type="entry name" value="StrF_dom"/>
</dbReference>
<dbReference type="Proteomes" id="UP000199317">
    <property type="component" value="Unassembled WGS sequence"/>
</dbReference>
<dbReference type="Pfam" id="PF13712">
    <property type="entry name" value="Glyco_tranf_2_5"/>
    <property type="match status" value="1"/>
</dbReference>
<dbReference type="Gene3D" id="3.90.550.10">
    <property type="entry name" value="Spore Coat Polysaccharide Biosynthesis Protein SpsA, Chain A"/>
    <property type="match status" value="1"/>
</dbReference>
<feature type="domain" description="Streptomycin biosynthesis protein StrF" evidence="1">
    <location>
        <begin position="80"/>
        <end position="234"/>
    </location>
</feature>
<dbReference type="SUPFAM" id="SSF53448">
    <property type="entry name" value="Nucleotide-diphospho-sugar transferases"/>
    <property type="match status" value="1"/>
</dbReference>
<evidence type="ECO:0000313" key="3">
    <source>
        <dbReference type="Proteomes" id="UP000199317"/>
    </source>
</evidence>
<dbReference type="OrthoDB" id="8769632at2"/>
<organism evidence="2 3">
    <name type="scientific">Paracidovorax cattleyae</name>
    <dbReference type="NCBI Taxonomy" id="80868"/>
    <lineage>
        <taxon>Bacteria</taxon>
        <taxon>Pseudomonadati</taxon>
        <taxon>Pseudomonadota</taxon>
        <taxon>Betaproteobacteria</taxon>
        <taxon>Burkholderiales</taxon>
        <taxon>Comamonadaceae</taxon>
        <taxon>Paracidovorax</taxon>
    </lineage>
</organism>
<accession>A0A1H0P737</accession>
<evidence type="ECO:0000259" key="1">
    <source>
        <dbReference type="Pfam" id="PF13712"/>
    </source>
</evidence>
<dbReference type="EMBL" id="FNJL01000006">
    <property type="protein sequence ID" value="SDP00754.1"/>
    <property type="molecule type" value="Genomic_DNA"/>
</dbReference>
<reference evidence="3" key="1">
    <citation type="submission" date="2016-10" db="EMBL/GenBank/DDBJ databases">
        <authorList>
            <person name="Varghese N."/>
            <person name="Submissions S."/>
        </authorList>
    </citation>
    <scope>NUCLEOTIDE SEQUENCE [LARGE SCALE GENOMIC DNA]</scope>
    <source>
        <strain evidence="3">DSM 17101</strain>
    </source>
</reference>
<sequence length="269" mass="31314">MRVGLLLHKCNRWLQSVLEKSFVGKIINHTFHEQRERRSTVCFVAATRLSKDDFSRKAWLGKRLNGWRDQQWITTRIAYENRKGLPAVYNQAIDQAQPHDVLVFLHDDTWLTSEESVKEILRGLRRYDVIGIAGNTRRTPGQPAWHLRKEAEGDMVWDHPHLSGAVRYGTISNNQLNQFGPWPADCELLDGVMLAARADVLKRAGLRFDERFDFHFYDLDFSRSARALGLRIGTWPVQLLHESAGNFGDPKWSANCDRYLEKWHDYQNK</sequence>
<evidence type="ECO:0000313" key="2">
    <source>
        <dbReference type="EMBL" id="SDP00754.1"/>
    </source>
</evidence>
<protein>
    <submittedName>
        <fullName evidence="2">Glycosyltransferase like family protein</fullName>
    </submittedName>
</protein>
<keyword evidence="3" id="KW-1185">Reference proteome</keyword>
<keyword evidence="2" id="KW-0808">Transferase</keyword>
<dbReference type="AlphaFoldDB" id="A0A1H0P737"/>
<gene>
    <name evidence="2" type="ORF">SAMN04489708_10620</name>
</gene>
<dbReference type="GO" id="GO:0016740">
    <property type="term" value="F:transferase activity"/>
    <property type="evidence" value="ECO:0007669"/>
    <property type="project" value="UniProtKB-KW"/>
</dbReference>